<evidence type="ECO:0000256" key="1">
    <source>
        <dbReference type="SAM" id="MobiDB-lite"/>
    </source>
</evidence>
<feature type="compositionally biased region" description="Polar residues" evidence="1">
    <location>
        <begin position="88"/>
        <end position="102"/>
    </location>
</feature>
<keyword evidence="3" id="KW-1185">Reference proteome</keyword>
<dbReference type="RefSeq" id="WP_134491961.1">
    <property type="nucleotide sequence ID" value="NZ_SOEZ01000068.1"/>
</dbReference>
<proteinExistence type="predicted"/>
<accession>A0A4R8UDW1</accession>
<evidence type="ECO:0000313" key="2">
    <source>
        <dbReference type="EMBL" id="TFB48260.1"/>
    </source>
</evidence>
<name>A0A4R8UDW1_9MICO</name>
<reference evidence="2 3" key="1">
    <citation type="submission" date="2019-03" db="EMBL/GenBank/DDBJ databases">
        <title>Genomics of glacier-inhabiting Cryobacterium strains.</title>
        <authorList>
            <person name="Liu Q."/>
            <person name="Xin Y.-H."/>
        </authorList>
    </citation>
    <scope>NUCLEOTIDE SEQUENCE [LARGE SCALE GENOMIC DNA]</scope>
    <source>
        <strain evidence="2 3">Sr47</strain>
    </source>
</reference>
<comment type="caution">
    <text evidence="2">The sequence shown here is derived from an EMBL/GenBank/DDBJ whole genome shotgun (WGS) entry which is preliminary data.</text>
</comment>
<dbReference type="AlphaFoldDB" id="A0A4R8UDW1"/>
<dbReference type="Proteomes" id="UP000297866">
    <property type="component" value="Unassembled WGS sequence"/>
</dbReference>
<dbReference type="EMBL" id="SOEZ01000068">
    <property type="protein sequence ID" value="TFB48260.1"/>
    <property type="molecule type" value="Genomic_DNA"/>
</dbReference>
<evidence type="ECO:0000313" key="3">
    <source>
        <dbReference type="Proteomes" id="UP000297866"/>
    </source>
</evidence>
<protein>
    <submittedName>
        <fullName evidence="2">Uncharacterized protein</fullName>
    </submittedName>
</protein>
<gene>
    <name evidence="2" type="ORF">E3O23_13905</name>
</gene>
<organism evidence="2 3">
    <name type="scientific">Cryobacterium tagatosivorans</name>
    <dbReference type="NCBI Taxonomy" id="1259199"/>
    <lineage>
        <taxon>Bacteria</taxon>
        <taxon>Bacillati</taxon>
        <taxon>Actinomycetota</taxon>
        <taxon>Actinomycetes</taxon>
        <taxon>Micrococcales</taxon>
        <taxon>Microbacteriaceae</taxon>
        <taxon>Cryobacterium</taxon>
    </lineage>
</organism>
<feature type="region of interest" description="Disordered" evidence="1">
    <location>
        <begin position="76"/>
        <end position="108"/>
    </location>
</feature>
<sequence>MNTPITGVWQALLPPFPAERFGRKGRFVLEPAAHQLRQKSRPFVVAMPACTHVTVTVAVNRRARPSAYAINADNADNASPVTVPAGVGQSTTASGASRTNKPVNRPLI</sequence>